<evidence type="ECO:0000313" key="14">
    <source>
        <dbReference type="EMBL" id="PJA20604.1"/>
    </source>
</evidence>
<dbReference type="UniPathway" id="UPA00219"/>
<dbReference type="GO" id="GO:0009252">
    <property type="term" value="P:peptidoglycan biosynthetic process"/>
    <property type="evidence" value="ECO:0007669"/>
    <property type="project" value="UniProtKB-UniRule"/>
</dbReference>
<evidence type="ECO:0000256" key="12">
    <source>
        <dbReference type="HAMAP-Rule" id="MF_00111"/>
    </source>
</evidence>
<feature type="binding site" evidence="12">
    <location>
        <begin position="22"/>
        <end position="23"/>
    </location>
    <ligand>
        <name>phosphoenolpyruvate</name>
        <dbReference type="ChEBI" id="CHEBI:58702"/>
    </ligand>
</feature>
<keyword evidence="9 12" id="KW-0961">Cell wall biogenesis/degradation</keyword>
<evidence type="ECO:0000256" key="8">
    <source>
        <dbReference type="ARBA" id="ARBA00023306"/>
    </source>
</evidence>
<dbReference type="Gene3D" id="3.65.10.10">
    <property type="entry name" value="Enolpyruvate transferase domain"/>
    <property type="match status" value="2"/>
</dbReference>
<evidence type="ECO:0000256" key="1">
    <source>
        <dbReference type="ARBA" id="ARBA00004496"/>
    </source>
</evidence>
<evidence type="ECO:0000256" key="11">
    <source>
        <dbReference type="ARBA" id="ARBA00047527"/>
    </source>
</evidence>
<evidence type="ECO:0000256" key="2">
    <source>
        <dbReference type="ARBA" id="ARBA00004752"/>
    </source>
</evidence>
<gene>
    <name evidence="12 14" type="primary">murA</name>
    <name evidence="14" type="ORF">COX60_01255</name>
</gene>
<dbReference type="EC" id="2.5.1.7" evidence="12"/>
<feature type="active site" description="Proton donor" evidence="12">
    <location>
        <position position="116"/>
    </location>
</feature>
<dbReference type="InterPro" id="IPR013792">
    <property type="entry name" value="RNA3'P_cycl/enolpyr_Trfase_a/b"/>
</dbReference>
<dbReference type="CDD" id="cd01555">
    <property type="entry name" value="UdpNAET"/>
    <property type="match status" value="1"/>
</dbReference>
<evidence type="ECO:0000313" key="15">
    <source>
        <dbReference type="Proteomes" id="UP000230137"/>
    </source>
</evidence>
<comment type="pathway">
    <text evidence="2 12">Cell wall biogenesis; peptidoglycan biosynthesis.</text>
</comment>
<dbReference type="GO" id="GO:0019277">
    <property type="term" value="P:UDP-N-acetylgalactosamine biosynthetic process"/>
    <property type="evidence" value="ECO:0007669"/>
    <property type="project" value="InterPro"/>
</dbReference>
<evidence type="ECO:0000256" key="5">
    <source>
        <dbReference type="ARBA" id="ARBA00022679"/>
    </source>
</evidence>
<evidence type="ECO:0000256" key="4">
    <source>
        <dbReference type="ARBA" id="ARBA00022618"/>
    </source>
</evidence>
<protein>
    <recommendedName>
        <fullName evidence="12">UDP-N-acetylglucosamine 1-carboxyvinyltransferase</fullName>
        <ecNumber evidence="12">2.5.1.7</ecNumber>
    </recommendedName>
    <alternativeName>
        <fullName evidence="12">Enoylpyruvate transferase</fullName>
    </alternativeName>
    <alternativeName>
        <fullName evidence="12">UDP-N-acetylglucosamine enolpyruvyl transferase</fullName>
        <shortName evidence="12">EPT</shortName>
    </alternativeName>
</protein>
<evidence type="ECO:0000256" key="7">
    <source>
        <dbReference type="ARBA" id="ARBA00022984"/>
    </source>
</evidence>
<evidence type="ECO:0000256" key="10">
    <source>
        <dbReference type="ARBA" id="ARBA00038367"/>
    </source>
</evidence>
<dbReference type="Pfam" id="PF00275">
    <property type="entry name" value="EPSP_synthase"/>
    <property type="match status" value="1"/>
</dbReference>
<dbReference type="InterPro" id="IPR036968">
    <property type="entry name" value="Enolpyruvate_Tfrase_sf"/>
</dbReference>
<dbReference type="GO" id="GO:0008360">
    <property type="term" value="P:regulation of cell shape"/>
    <property type="evidence" value="ECO:0007669"/>
    <property type="project" value="UniProtKB-KW"/>
</dbReference>
<dbReference type="GO" id="GO:0051301">
    <property type="term" value="P:cell division"/>
    <property type="evidence" value="ECO:0007669"/>
    <property type="project" value="UniProtKB-KW"/>
</dbReference>
<comment type="caution">
    <text evidence="14">The sequence shown here is derived from an EMBL/GenBank/DDBJ whole genome shotgun (WGS) entry which is preliminary data.</text>
</comment>
<keyword evidence="6 12" id="KW-0133">Cell shape</keyword>
<keyword evidence="5 12" id="KW-0808">Transferase</keyword>
<evidence type="ECO:0000259" key="13">
    <source>
        <dbReference type="Pfam" id="PF00275"/>
    </source>
</evidence>
<dbReference type="EMBL" id="PFQF01000022">
    <property type="protein sequence ID" value="PJA20604.1"/>
    <property type="molecule type" value="Genomic_DNA"/>
</dbReference>
<keyword evidence="7 12" id="KW-0573">Peptidoglycan synthesis</keyword>
<dbReference type="GO" id="GO:0071555">
    <property type="term" value="P:cell wall organization"/>
    <property type="evidence" value="ECO:0007669"/>
    <property type="project" value="UniProtKB-KW"/>
</dbReference>
<accession>A0A2M7W4C0</accession>
<feature type="binding site" evidence="12">
    <location>
        <position position="324"/>
    </location>
    <ligand>
        <name>UDP-N-acetyl-alpha-D-glucosamine</name>
        <dbReference type="ChEBI" id="CHEBI:57705"/>
    </ligand>
</feature>
<evidence type="ECO:0000256" key="6">
    <source>
        <dbReference type="ARBA" id="ARBA00022960"/>
    </source>
</evidence>
<sequence>MSKFIINGPAKLKGDFIPSGAKNAALKMIAASLLTKEKVVLENCPDITDVHSLISLIESLGAKTNFQNNVLEIDPSKVNRFCPNDEIAKKIRASIVLVGPLLARFNKAQIAHPGGCLIGNRPLDAHMEVFRQYGINIKYQDQYYSFSTPKLVGAKTFPCLSVTATENAIMTAVLAKGESTIYAAAAEPEIKDLILMLRSMGAKIKGAGTHNITIKGVRKLSGTQFRIMTDRIEVGTIICAALATESEITVHDMREKDMGNFIYKLESLGAKFKIENSKLTVLKSKLNSGQIDTRTYPGFSTDLQSPTAVLLTQANGKSRIFETLFENRFNFISELNRMGAKIKQINDYVIEINGSTKLKGAKIESTDLRAGAALVIAGLIAKGKTVINNIDIFERGYEKWENKLSKLGVDITKEK</sequence>
<dbReference type="Proteomes" id="UP000230137">
    <property type="component" value="Unassembled WGS sequence"/>
</dbReference>
<proteinExistence type="inferred from homology"/>
<feature type="modified residue" description="2-(S-cysteinyl)pyruvic acid O-phosphothioketal" evidence="12">
    <location>
        <position position="116"/>
    </location>
</feature>
<comment type="function">
    <text evidence="12">Cell wall formation. Adds enolpyruvyl to UDP-N-acetylglucosamine.</text>
</comment>
<dbReference type="InterPro" id="IPR005750">
    <property type="entry name" value="UDP_GlcNAc_COvinyl_MurA"/>
</dbReference>
<feature type="binding site" evidence="12">
    <location>
        <position position="92"/>
    </location>
    <ligand>
        <name>UDP-N-acetyl-alpha-D-glucosamine</name>
        <dbReference type="ChEBI" id="CHEBI:57705"/>
    </ligand>
</feature>
<organism evidence="14 15">
    <name type="scientific">Candidatus Berkelbacteria bacterium CG_4_10_14_0_2_um_filter_35_9_33_12</name>
    <dbReference type="NCBI Taxonomy" id="1974499"/>
    <lineage>
        <taxon>Bacteria</taxon>
        <taxon>Candidatus Berkelbacteria</taxon>
    </lineage>
</organism>
<dbReference type="InterPro" id="IPR001986">
    <property type="entry name" value="Enolpyruvate_Tfrase_dom"/>
</dbReference>
<evidence type="ECO:0000256" key="3">
    <source>
        <dbReference type="ARBA" id="ARBA00022490"/>
    </source>
</evidence>
<comment type="caution">
    <text evidence="12">Lacks conserved residue(s) required for the propagation of feature annotation.</text>
</comment>
<reference evidence="15" key="1">
    <citation type="submission" date="2017-09" db="EMBL/GenBank/DDBJ databases">
        <title>Depth-based differentiation of microbial function through sediment-hosted aquifers and enrichment of novel symbionts in the deep terrestrial subsurface.</title>
        <authorList>
            <person name="Probst A.J."/>
            <person name="Ladd B."/>
            <person name="Jarett J.K."/>
            <person name="Geller-Mcgrath D.E."/>
            <person name="Sieber C.M.K."/>
            <person name="Emerson J.B."/>
            <person name="Anantharaman K."/>
            <person name="Thomas B.C."/>
            <person name="Malmstrom R."/>
            <person name="Stieglmeier M."/>
            <person name="Klingl A."/>
            <person name="Woyke T."/>
            <person name="Ryan C.M."/>
            <person name="Banfield J.F."/>
        </authorList>
    </citation>
    <scope>NUCLEOTIDE SEQUENCE [LARGE SCALE GENOMIC DNA]</scope>
</reference>
<name>A0A2M7W4C0_9BACT</name>
<dbReference type="NCBIfam" id="TIGR01072">
    <property type="entry name" value="murA"/>
    <property type="match status" value="1"/>
</dbReference>
<keyword evidence="12" id="KW-0670">Pyruvate</keyword>
<dbReference type="AlphaFoldDB" id="A0A2M7W4C0"/>
<keyword evidence="4 12" id="KW-0132">Cell division</keyword>
<comment type="similarity">
    <text evidence="10 12">Belongs to the EPSP synthase family. MurA subfamily.</text>
</comment>
<dbReference type="HAMAP" id="MF_00111">
    <property type="entry name" value="MurA"/>
    <property type="match status" value="1"/>
</dbReference>
<evidence type="ECO:0000256" key="9">
    <source>
        <dbReference type="ARBA" id="ARBA00023316"/>
    </source>
</evidence>
<dbReference type="GO" id="GO:0005737">
    <property type="term" value="C:cytoplasm"/>
    <property type="evidence" value="ECO:0007669"/>
    <property type="project" value="UniProtKB-SubCell"/>
</dbReference>
<keyword evidence="3 12" id="KW-0963">Cytoplasm</keyword>
<feature type="domain" description="Enolpyruvate transferase" evidence="13">
    <location>
        <begin position="7"/>
        <end position="404"/>
    </location>
</feature>
<dbReference type="InterPro" id="IPR050068">
    <property type="entry name" value="MurA_subfamily"/>
</dbReference>
<dbReference type="SUPFAM" id="SSF55205">
    <property type="entry name" value="EPT/RTPC-like"/>
    <property type="match status" value="1"/>
</dbReference>
<dbReference type="GO" id="GO:0008760">
    <property type="term" value="F:UDP-N-acetylglucosamine 1-carboxyvinyltransferase activity"/>
    <property type="evidence" value="ECO:0007669"/>
    <property type="project" value="UniProtKB-UniRule"/>
</dbReference>
<dbReference type="NCBIfam" id="NF006873">
    <property type="entry name" value="PRK09369.1"/>
    <property type="match status" value="1"/>
</dbReference>
<comment type="catalytic activity">
    <reaction evidence="11 12">
        <text>phosphoenolpyruvate + UDP-N-acetyl-alpha-D-glucosamine = UDP-N-acetyl-3-O-(1-carboxyvinyl)-alpha-D-glucosamine + phosphate</text>
        <dbReference type="Rhea" id="RHEA:18681"/>
        <dbReference type="ChEBI" id="CHEBI:43474"/>
        <dbReference type="ChEBI" id="CHEBI:57705"/>
        <dbReference type="ChEBI" id="CHEBI:58702"/>
        <dbReference type="ChEBI" id="CHEBI:68483"/>
        <dbReference type="EC" id="2.5.1.7"/>
    </reaction>
</comment>
<keyword evidence="8 12" id="KW-0131">Cell cycle</keyword>
<comment type="subcellular location">
    <subcellularLocation>
        <location evidence="1 12">Cytoplasm</location>
    </subcellularLocation>
</comment>
<dbReference type="PANTHER" id="PTHR43783:SF1">
    <property type="entry name" value="UDP-N-ACETYLGLUCOSAMINE 1-CARBOXYVINYLTRANSFERASE"/>
    <property type="match status" value="1"/>
</dbReference>
<dbReference type="PANTHER" id="PTHR43783">
    <property type="entry name" value="UDP-N-ACETYLGLUCOSAMINE 1-CARBOXYVINYLTRANSFERASE"/>
    <property type="match status" value="1"/>
</dbReference>
<feature type="binding site" evidence="12">
    <location>
        <position position="302"/>
    </location>
    <ligand>
        <name>UDP-N-acetyl-alpha-D-glucosamine</name>
        <dbReference type="ChEBI" id="CHEBI:57705"/>
    </ligand>
</feature>